<evidence type="ECO:0000256" key="2">
    <source>
        <dbReference type="ARBA" id="ARBA00023125"/>
    </source>
</evidence>
<accession>A0A4T2BRQ5</accession>
<dbReference type="Proteomes" id="UP000306192">
    <property type="component" value="Unassembled WGS sequence"/>
</dbReference>
<dbReference type="GO" id="GO:0006355">
    <property type="term" value="P:regulation of DNA-templated transcription"/>
    <property type="evidence" value="ECO:0007669"/>
    <property type="project" value="InterPro"/>
</dbReference>
<dbReference type="Pfam" id="PF00196">
    <property type="entry name" value="GerE"/>
    <property type="match status" value="1"/>
</dbReference>
<dbReference type="InterPro" id="IPR041664">
    <property type="entry name" value="AAA_16"/>
</dbReference>
<dbReference type="SMART" id="SM00421">
    <property type="entry name" value="HTH_LUXR"/>
    <property type="match status" value="1"/>
</dbReference>
<organism evidence="5 6">
    <name type="scientific">Subtercola vilae</name>
    <dbReference type="NCBI Taxonomy" id="2056433"/>
    <lineage>
        <taxon>Bacteria</taxon>
        <taxon>Bacillati</taxon>
        <taxon>Actinomycetota</taxon>
        <taxon>Actinomycetes</taxon>
        <taxon>Micrococcales</taxon>
        <taxon>Microbacteriaceae</taxon>
        <taxon>Subtercola</taxon>
    </lineage>
</organism>
<evidence type="ECO:0000313" key="6">
    <source>
        <dbReference type="Proteomes" id="UP000306192"/>
    </source>
</evidence>
<comment type="caution">
    <text evidence="5">The sequence shown here is derived from an EMBL/GenBank/DDBJ whole genome shotgun (WGS) entry which is preliminary data.</text>
</comment>
<dbReference type="EMBL" id="QYRT01000038">
    <property type="protein sequence ID" value="TIH33031.1"/>
    <property type="molecule type" value="Genomic_DNA"/>
</dbReference>
<dbReference type="InterPro" id="IPR027417">
    <property type="entry name" value="P-loop_NTPase"/>
</dbReference>
<dbReference type="PANTHER" id="PTHR44688:SF16">
    <property type="entry name" value="DNA-BINDING TRANSCRIPTIONAL ACTIVATOR DEVR_DOSR"/>
    <property type="match status" value="1"/>
</dbReference>
<keyword evidence="2" id="KW-0238">DNA-binding</keyword>
<dbReference type="SUPFAM" id="SSF46894">
    <property type="entry name" value="C-terminal effector domain of the bipartite response regulators"/>
    <property type="match status" value="1"/>
</dbReference>
<dbReference type="CDD" id="cd06170">
    <property type="entry name" value="LuxR_C_like"/>
    <property type="match status" value="1"/>
</dbReference>
<keyword evidence="3" id="KW-0804">Transcription</keyword>
<dbReference type="Pfam" id="PF13191">
    <property type="entry name" value="AAA_16"/>
    <property type="match status" value="1"/>
</dbReference>
<dbReference type="PROSITE" id="PS00622">
    <property type="entry name" value="HTH_LUXR_1"/>
    <property type="match status" value="1"/>
</dbReference>
<keyword evidence="1" id="KW-0805">Transcription regulation</keyword>
<feature type="domain" description="HTH luxR-type" evidence="4">
    <location>
        <begin position="834"/>
        <end position="899"/>
    </location>
</feature>
<dbReference type="PANTHER" id="PTHR44688">
    <property type="entry name" value="DNA-BINDING TRANSCRIPTIONAL ACTIVATOR DEVR_DOSR"/>
    <property type="match status" value="1"/>
</dbReference>
<evidence type="ECO:0000313" key="5">
    <source>
        <dbReference type="EMBL" id="TIH33031.1"/>
    </source>
</evidence>
<dbReference type="InterPro" id="IPR000792">
    <property type="entry name" value="Tscrpt_reg_LuxR_C"/>
</dbReference>
<dbReference type="GO" id="GO:0003677">
    <property type="term" value="F:DNA binding"/>
    <property type="evidence" value="ECO:0007669"/>
    <property type="project" value="UniProtKB-KW"/>
</dbReference>
<dbReference type="PRINTS" id="PR00038">
    <property type="entry name" value="HTHLUXR"/>
</dbReference>
<evidence type="ECO:0000256" key="3">
    <source>
        <dbReference type="ARBA" id="ARBA00023163"/>
    </source>
</evidence>
<name>A0A4T2BRQ5_9MICO</name>
<evidence type="ECO:0000256" key="1">
    <source>
        <dbReference type="ARBA" id="ARBA00023015"/>
    </source>
</evidence>
<gene>
    <name evidence="5" type="ORF">D4765_15375</name>
</gene>
<evidence type="ECO:0000259" key="4">
    <source>
        <dbReference type="PROSITE" id="PS50043"/>
    </source>
</evidence>
<dbReference type="AlphaFoldDB" id="A0A4T2BRQ5"/>
<dbReference type="PROSITE" id="PS50043">
    <property type="entry name" value="HTH_LUXR_2"/>
    <property type="match status" value="1"/>
</dbReference>
<dbReference type="SUPFAM" id="SSF52540">
    <property type="entry name" value="P-loop containing nucleoside triphosphate hydrolases"/>
    <property type="match status" value="1"/>
</dbReference>
<dbReference type="InterPro" id="IPR036388">
    <property type="entry name" value="WH-like_DNA-bd_sf"/>
</dbReference>
<keyword evidence="6" id="KW-1185">Reference proteome</keyword>
<dbReference type="InterPro" id="IPR016032">
    <property type="entry name" value="Sig_transdc_resp-reg_C-effctor"/>
</dbReference>
<dbReference type="RefSeq" id="WP_136643195.1">
    <property type="nucleotide sequence ID" value="NZ_QYRT01000038.1"/>
</dbReference>
<protein>
    <submittedName>
        <fullName evidence="5">LuxR family transcriptional regulator</fullName>
    </submittedName>
</protein>
<reference evidence="5 6" key="1">
    <citation type="journal article" date="2019" name="Microorganisms">
        <title>Systematic Affiliation and Genome Analysis of Subtercola vilae DB165(T) with Particular Emphasis on Cold Adaptation of an Isolate from a High-Altitude Cold Volcano Lake.</title>
        <authorList>
            <person name="Villalobos A.S."/>
            <person name="Wiese J."/>
            <person name="Imhoff J.F."/>
            <person name="Dorador C."/>
            <person name="Keller A."/>
            <person name="Hentschel U."/>
        </authorList>
    </citation>
    <scope>NUCLEOTIDE SEQUENCE [LARGE SCALE GENOMIC DNA]</scope>
    <source>
        <strain evidence="5 6">DB165</strain>
    </source>
</reference>
<sequence length="915" mass="98844">MDTVQRSSALERISLLASSREEGALIVCGTLGSGRTHLIESALASVATHAILVRISRAEMLYPLSGLSAVLTKIGDARLAQFTGRFALVSTDNADLFAAAETLLMLLRGLALEPVLVFVDDIDQMDKESLAILSYMSTRLSSTNVSLVASIEAVGDDMAGLALSERGAPGAVRLSPLSAFSGVSSVLLAPLTPNEIAHLIAETVPLPLDDALVQIVCSYADGLPLAIMQMLPSVESAGTGSLVLPFRLGARTRHIARQAVSGLTAPALQLFKNICAAPLTHLDALLDESTEASDALDELLASGVVTAEAGCVRVSSGLVRSGTYWAMPAIERREIHTLMAERNQNIDAAMAVWHESWISPHNWGAKLLLAAATALAAGGHRSAAIECCERARGNQLPPDRIDDHLRDLATAFFEHGDLIIALRYCQISLDADIPPSEALELQLIKTHIEFLLDEHLSPNEVEARLEDSQPGSTALTLRLLGAMAFVRAERGEASGALELLSRIDREVYPGRAGPLLQWEHSVVTALAGGLEPREIQQAALDSSGISSMPLALQTLVGRALSFAEHHAQARKVFVGTLVHAGESDRALHEVSGVYAAENDVRSGHLHYAIRFVGDLSSASEVFRFRRTLLQAWSLEVRGLPSEARALMAECESMLERERNPVLAARLFSAEGTFDLMRGNVEQALGYFHRVRAVTLQMSLALHARHDVDLIEATLMAGSRREAQVLFLDFDELCARMPSRWATLAGARARALLAPDALTIAAFDSAISDYRPDDSPYELGRLMLSYAYRLDQLSQFEHANRVRANARQIFASIGANGWVLASIRPHRVPEPPPKGVGLLVDLTPSEQEIVVLLQHGHRNKEIAARLFVSLRTVEVRLTHVYRKTGAHSRADLLAMLWHAETESSSASALAVGPAAM</sequence>
<proteinExistence type="predicted"/>
<dbReference type="Gene3D" id="1.10.10.10">
    <property type="entry name" value="Winged helix-like DNA-binding domain superfamily/Winged helix DNA-binding domain"/>
    <property type="match status" value="1"/>
</dbReference>